<evidence type="ECO:0000313" key="1">
    <source>
        <dbReference type="EMBL" id="CAI9727789.1"/>
    </source>
</evidence>
<dbReference type="EMBL" id="OX597822">
    <property type="protein sequence ID" value="CAI9727789.1"/>
    <property type="molecule type" value="Genomic_DNA"/>
</dbReference>
<reference evidence="1" key="1">
    <citation type="submission" date="2023-08" db="EMBL/GenBank/DDBJ databases">
        <authorList>
            <person name="Alioto T."/>
            <person name="Alioto T."/>
            <person name="Gomez Garrido J."/>
        </authorList>
    </citation>
    <scope>NUCLEOTIDE SEQUENCE</scope>
</reference>
<protein>
    <submittedName>
        <fullName evidence="1">Uncharacterized protein</fullName>
    </submittedName>
</protein>
<dbReference type="AlphaFoldDB" id="A0AA36F845"/>
<keyword evidence="2" id="KW-1185">Reference proteome</keyword>
<proteinExistence type="predicted"/>
<sequence>MVTVENLCSTQIQGCQSGDDEHLSRSEQCTNIAAVGNSIENSLPEEMLEMLVLMLLTKEDCHTAIAL</sequence>
<organism evidence="1 2">
    <name type="scientific">Octopus vulgaris</name>
    <name type="common">Common octopus</name>
    <dbReference type="NCBI Taxonomy" id="6645"/>
    <lineage>
        <taxon>Eukaryota</taxon>
        <taxon>Metazoa</taxon>
        <taxon>Spiralia</taxon>
        <taxon>Lophotrochozoa</taxon>
        <taxon>Mollusca</taxon>
        <taxon>Cephalopoda</taxon>
        <taxon>Coleoidea</taxon>
        <taxon>Octopodiformes</taxon>
        <taxon>Octopoda</taxon>
        <taxon>Incirrata</taxon>
        <taxon>Octopodidae</taxon>
        <taxon>Octopus</taxon>
    </lineage>
</organism>
<gene>
    <name evidence="1" type="ORF">OCTVUL_1B005956</name>
</gene>
<name>A0AA36F845_OCTVU</name>
<evidence type="ECO:0000313" key="2">
    <source>
        <dbReference type="Proteomes" id="UP001162480"/>
    </source>
</evidence>
<accession>A0AA36F845</accession>
<dbReference type="Proteomes" id="UP001162480">
    <property type="component" value="Chromosome 9"/>
</dbReference>